<dbReference type="GO" id="GO:0006596">
    <property type="term" value="P:polyamine biosynthetic process"/>
    <property type="evidence" value="ECO:0007669"/>
    <property type="project" value="UniProtKB-UniRule"/>
</dbReference>
<evidence type="ECO:0000256" key="4">
    <source>
        <dbReference type="PROSITE-ProRule" id="PRU00354"/>
    </source>
</evidence>
<comment type="caution">
    <text evidence="7">The sequence shown here is derived from an EMBL/GenBank/DDBJ whole genome shotgun (WGS) entry which is preliminary data.</text>
</comment>
<evidence type="ECO:0000256" key="2">
    <source>
        <dbReference type="ARBA" id="ARBA00022679"/>
    </source>
</evidence>
<dbReference type="NCBIfam" id="NF037959">
    <property type="entry name" value="MFS_SpdSyn"/>
    <property type="match status" value="1"/>
</dbReference>
<dbReference type="Gene3D" id="3.40.50.150">
    <property type="entry name" value="Vaccinia Virus protein VP39"/>
    <property type="match status" value="1"/>
</dbReference>
<dbReference type="Pfam" id="PF01564">
    <property type="entry name" value="Spermine_synth"/>
    <property type="match status" value="1"/>
</dbReference>
<feature type="transmembrane region" description="Helical" evidence="5">
    <location>
        <begin position="161"/>
        <end position="185"/>
    </location>
</feature>
<dbReference type="PANTHER" id="PTHR43317">
    <property type="entry name" value="THERMOSPERMINE SYNTHASE ACAULIS5"/>
    <property type="match status" value="1"/>
</dbReference>
<feature type="active site" description="Proton acceptor" evidence="4">
    <location>
        <position position="376"/>
    </location>
</feature>
<evidence type="ECO:0000313" key="8">
    <source>
        <dbReference type="Proteomes" id="UP000216871"/>
    </source>
</evidence>
<evidence type="ECO:0000259" key="6">
    <source>
        <dbReference type="PROSITE" id="PS51006"/>
    </source>
</evidence>
<evidence type="ECO:0000256" key="5">
    <source>
        <dbReference type="SAM" id="Phobius"/>
    </source>
</evidence>
<feature type="transmembrane region" description="Helical" evidence="5">
    <location>
        <begin position="17"/>
        <end position="38"/>
    </location>
</feature>
<sequence length="584" mass="62783">MAHITEASERPILKSKVFLYVTEFFSGMSVMAAELGASRLLAPYFSSSQIVWTIIIGTIMIALALGAVFGGRWADRDPNPDKLYMRIMVAAVWIALIPLVGKYLILLISGLLIVTVSTNFLIIAAFISCAIIFVPPLFLLGTVTAGLNKFATTSLEDNASVVGRLSACNTIGSILGTFLPTFVTIPAVGTFVSFLIFSGVLLVIPIVYFISIRARRVACAVSAVIFVATSCVSPLTGFAFWETNLAYEGESIYNYLQVKNLSDRTILSTNVLFGVQSVTMKDKGLTGMYYDTALAAPALADKADSALILGMGTGTYARQLRQYYPDMKVTGVEIDQKITDLAVRYFDEPGDVPVSTYDGRAWLAASREKYDVIMVDAYQDITIPFQMSSDEFFSMVREHLNPGGVMVVNMNMVSDGAGSINEALQTTIANTFNGDCRVGTTYTADVPNTTNRELFAKAPTADELAQYGDCSDASRGTGAIGGSSGPIRSTMHEDVSADSLRAATWNRTNDGALAAYMSEVAGRMTPVADPVAGRTDGSLILTDDKAPVEVLGMRAIDQIIAEEAGPYREILRTEGLGGLLRAVQ</sequence>
<keyword evidence="8" id="KW-1185">Reference proteome</keyword>
<dbReference type="InterPro" id="IPR029063">
    <property type="entry name" value="SAM-dependent_MTases_sf"/>
</dbReference>
<dbReference type="Proteomes" id="UP000216871">
    <property type="component" value="Unassembled WGS sequence"/>
</dbReference>
<feature type="transmembrane region" description="Helical" evidence="5">
    <location>
        <begin position="50"/>
        <end position="71"/>
    </location>
</feature>
<evidence type="ECO:0000256" key="3">
    <source>
        <dbReference type="ARBA" id="ARBA00023115"/>
    </source>
</evidence>
<comment type="similarity">
    <text evidence="1">Belongs to the spermidine/spermine synthase family.</text>
</comment>
<dbReference type="PANTHER" id="PTHR43317:SF1">
    <property type="entry name" value="THERMOSPERMINE SYNTHASE ACAULIS5"/>
    <property type="match status" value="1"/>
</dbReference>
<dbReference type="SUPFAM" id="SSF53335">
    <property type="entry name" value="S-adenosyl-L-methionine-dependent methyltransferases"/>
    <property type="match status" value="1"/>
</dbReference>
<proteinExistence type="inferred from homology"/>
<organism evidence="7 8">
    <name type="scientific">Bifidobacterium myosotis</name>
    <dbReference type="NCBI Taxonomy" id="1630166"/>
    <lineage>
        <taxon>Bacteria</taxon>
        <taxon>Bacillati</taxon>
        <taxon>Actinomycetota</taxon>
        <taxon>Actinomycetes</taxon>
        <taxon>Bifidobacteriales</taxon>
        <taxon>Bifidobacteriaceae</taxon>
        <taxon>Bifidobacterium</taxon>
    </lineage>
</organism>
<dbReference type="EMBL" id="MWWW01000010">
    <property type="protein sequence ID" value="OZG60050.1"/>
    <property type="molecule type" value="Genomic_DNA"/>
</dbReference>
<keyword evidence="5" id="KW-0472">Membrane</keyword>
<evidence type="ECO:0000256" key="1">
    <source>
        <dbReference type="ARBA" id="ARBA00007867"/>
    </source>
</evidence>
<keyword evidence="2 4" id="KW-0808">Transferase</keyword>
<name>A0A261FLI3_9BIFI</name>
<feature type="transmembrane region" description="Helical" evidence="5">
    <location>
        <begin position="191"/>
        <end position="210"/>
    </location>
</feature>
<dbReference type="PROSITE" id="PS51006">
    <property type="entry name" value="PABS_2"/>
    <property type="match status" value="1"/>
</dbReference>
<gene>
    <name evidence="7" type="ORF">BMYO_1009</name>
</gene>
<feature type="transmembrane region" description="Helical" evidence="5">
    <location>
        <begin position="83"/>
        <end position="114"/>
    </location>
</feature>
<evidence type="ECO:0000313" key="7">
    <source>
        <dbReference type="EMBL" id="OZG60050.1"/>
    </source>
</evidence>
<keyword evidence="5" id="KW-0812">Transmembrane</keyword>
<keyword evidence="3 4" id="KW-0620">Polyamine biosynthesis</keyword>
<dbReference type="InterPro" id="IPR030374">
    <property type="entry name" value="PABS"/>
</dbReference>
<protein>
    <submittedName>
        <fullName evidence="7">Spermidine synthase</fullName>
    </submittedName>
</protein>
<dbReference type="CDD" id="cd02440">
    <property type="entry name" value="AdoMet_MTases"/>
    <property type="match status" value="1"/>
</dbReference>
<feature type="transmembrane region" description="Helical" evidence="5">
    <location>
        <begin position="120"/>
        <end position="140"/>
    </location>
</feature>
<accession>A0A261FLI3</accession>
<dbReference type="RefSeq" id="WP_233428164.1">
    <property type="nucleotide sequence ID" value="NZ_MWWW01000010.1"/>
</dbReference>
<feature type="transmembrane region" description="Helical" evidence="5">
    <location>
        <begin position="217"/>
        <end position="241"/>
    </location>
</feature>
<keyword evidence="5" id="KW-1133">Transmembrane helix</keyword>
<feature type="domain" description="PABS" evidence="6">
    <location>
        <begin position="223"/>
        <end position="462"/>
    </location>
</feature>
<dbReference type="GO" id="GO:0016740">
    <property type="term" value="F:transferase activity"/>
    <property type="evidence" value="ECO:0007669"/>
    <property type="project" value="UniProtKB-UniRule"/>
</dbReference>
<dbReference type="AlphaFoldDB" id="A0A261FLI3"/>
<reference evidence="7 8" key="1">
    <citation type="journal article" date="2017" name="BMC Genomics">
        <title>Comparative genomic and phylogenomic analyses of the Bifidobacteriaceae family.</title>
        <authorList>
            <person name="Lugli G.A."/>
            <person name="Milani C."/>
            <person name="Turroni F."/>
            <person name="Duranti S."/>
            <person name="Mancabelli L."/>
            <person name="Mangifesta M."/>
            <person name="Ferrario C."/>
            <person name="Modesto M."/>
            <person name="Mattarelli P."/>
            <person name="Jiri K."/>
            <person name="van Sinderen D."/>
            <person name="Ventura M."/>
        </authorList>
    </citation>
    <scope>NUCLEOTIDE SEQUENCE [LARGE SCALE GENOMIC DNA]</scope>
    <source>
        <strain evidence="7 8">DSM 100196</strain>
    </source>
</reference>